<reference evidence="2" key="3">
    <citation type="submission" date="2025-09" db="UniProtKB">
        <authorList>
            <consortium name="Ensembl"/>
        </authorList>
    </citation>
    <scope>IDENTIFICATION</scope>
</reference>
<dbReference type="Proteomes" id="UP000694400">
    <property type="component" value="Chromosome 10"/>
</dbReference>
<feature type="chain" id="PRO_5034924136" description="Secreted protein" evidence="1">
    <location>
        <begin position="20"/>
        <end position="123"/>
    </location>
</feature>
<evidence type="ECO:0000313" key="3">
    <source>
        <dbReference type="Proteomes" id="UP000694400"/>
    </source>
</evidence>
<evidence type="ECO:0000256" key="1">
    <source>
        <dbReference type="SAM" id="SignalP"/>
    </source>
</evidence>
<organism evidence="2 3">
    <name type="scientific">Anas platyrhynchos</name>
    <name type="common">Mallard</name>
    <name type="synonym">Anas boschas</name>
    <dbReference type="NCBI Taxonomy" id="8839"/>
    <lineage>
        <taxon>Eukaryota</taxon>
        <taxon>Metazoa</taxon>
        <taxon>Chordata</taxon>
        <taxon>Craniata</taxon>
        <taxon>Vertebrata</taxon>
        <taxon>Euteleostomi</taxon>
        <taxon>Archelosauria</taxon>
        <taxon>Archosauria</taxon>
        <taxon>Dinosauria</taxon>
        <taxon>Saurischia</taxon>
        <taxon>Theropoda</taxon>
        <taxon>Coelurosauria</taxon>
        <taxon>Aves</taxon>
        <taxon>Neognathae</taxon>
        <taxon>Galloanserae</taxon>
        <taxon>Anseriformes</taxon>
        <taxon>Anatidae</taxon>
        <taxon>Anatinae</taxon>
        <taxon>Anas</taxon>
    </lineage>
</organism>
<reference evidence="2" key="1">
    <citation type="submission" date="2019-08" db="EMBL/GenBank/DDBJ databases">
        <title>Three high-quality genomes provides insights into domestication of ducks.</title>
        <authorList>
            <person name="Hou Z.C."/>
            <person name="Zhu F."/>
            <person name="Yin Z.T."/>
            <person name="Zhang F."/>
        </authorList>
    </citation>
    <scope>NUCLEOTIDE SEQUENCE [LARGE SCALE GENOMIC DNA]</scope>
</reference>
<dbReference type="AlphaFoldDB" id="A0A8B9QY15"/>
<dbReference type="Ensembl" id="ENSAPLT00020003980.1">
    <property type="protein sequence ID" value="ENSAPLP00020003704.1"/>
    <property type="gene ID" value="ENSAPLG00020002739.1"/>
</dbReference>
<proteinExistence type="predicted"/>
<protein>
    <recommendedName>
        <fullName evidence="4">Secreted protein</fullName>
    </recommendedName>
</protein>
<feature type="signal peptide" evidence="1">
    <location>
        <begin position="1"/>
        <end position="19"/>
    </location>
</feature>
<sequence length="123" mass="14088">MRRLLQPCWWIFFLKITSSVLHDVVCFPALTEGYVGSLHENRHGSSVQIRRRKASGDPYWAYSDLILLPQAKIVATEHEELTSVTEQVGTTVGVGKGTCLEARERRRNKCLLDKTEWKITVIF</sequence>
<evidence type="ECO:0000313" key="2">
    <source>
        <dbReference type="Ensembl" id="ENSAPLP00020003704.1"/>
    </source>
</evidence>
<keyword evidence="1" id="KW-0732">Signal</keyword>
<accession>A0A8B9QY15</accession>
<name>A0A8B9QY15_ANAPL</name>
<evidence type="ECO:0008006" key="4">
    <source>
        <dbReference type="Google" id="ProtNLM"/>
    </source>
</evidence>
<reference evidence="2" key="2">
    <citation type="submission" date="2025-08" db="UniProtKB">
        <authorList>
            <consortium name="Ensembl"/>
        </authorList>
    </citation>
    <scope>IDENTIFICATION</scope>
</reference>